<name>A0A8T4IB41_9SPHN</name>
<sequence>MAGDLGRAGAEVHAVARDILDFWFKELSPEQWFAKDAEIDAAIARRFAATRDMLIAGGAASWRDNPETLLAAVIAIDQFSRNIHRGAAAAYAGDELARQLTLLALDRGWDRQMTDHQRQFLYMPLMHAEDMALQNRSVSLFESLGLEQAARFARDHHSVIERFGRFPSRNAALGRASTPEEQEYLSQPDAGW</sequence>
<evidence type="ECO:0000313" key="1">
    <source>
        <dbReference type="EMBL" id="MBR0551877.1"/>
    </source>
</evidence>
<keyword evidence="2" id="KW-1185">Reference proteome</keyword>
<evidence type="ECO:0000313" key="2">
    <source>
        <dbReference type="Proteomes" id="UP000676996"/>
    </source>
</evidence>
<accession>A0A8T4IB41</accession>
<gene>
    <name evidence="1" type="ORF">J7S20_05085</name>
</gene>
<dbReference type="SUPFAM" id="SSF48452">
    <property type="entry name" value="TPR-like"/>
    <property type="match status" value="1"/>
</dbReference>
<dbReference type="EMBL" id="JAGRQC010000001">
    <property type="protein sequence ID" value="MBR0551877.1"/>
    <property type="molecule type" value="Genomic_DNA"/>
</dbReference>
<protein>
    <submittedName>
        <fullName evidence="1">DUF924 domain-containing protein</fullName>
    </submittedName>
</protein>
<organism evidence="1 2">
    <name type="scientific">Stakelama marina</name>
    <dbReference type="NCBI Taxonomy" id="2826939"/>
    <lineage>
        <taxon>Bacteria</taxon>
        <taxon>Pseudomonadati</taxon>
        <taxon>Pseudomonadota</taxon>
        <taxon>Alphaproteobacteria</taxon>
        <taxon>Sphingomonadales</taxon>
        <taxon>Sphingomonadaceae</taxon>
        <taxon>Stakelama</taxon>
    </lineage>
</organism>
<dbReference type="Pfam" id="PF06041">
    <property type="entry name" value="DUF924"/>
    <property type="match status" value="1"/>
</dbReference>
<dbReference type="Proteomes" id="UP000676996">
    <property type="component" value="Unassembled WGS sequence"/>
</dbReference>
<dbReference type="RefSeq" id="WP_284053135.1">
    <property type="nucleotide sequence ID" value="NZ_JAGRQC010000001.1"/>
</dbReference>
<dbReference type="InterPro" id="IPR011990">
    <property type="entry name" value="TPR-like_helical_dom_sf"/>
</dbReference>
<comment type="caution">
    <text evidence="1">The sequence shown here is derived from an EMBL/GenBank/DDBJ whole genome shotgun (WGS) entry which is preliminary data.</text>
</comment>
<dbReference type="Gene3D" id="1.25.40.10">
    <property type="entry name" value="Tetratricopeptide repeat domain"/>
    <property type="match status" value="1"/>
</dbReference>
<proteinExistence type="predicted"/>
<reference evidence="1" key="1">
    <citation type="submission" date="2021-04" db="EMBL/GenBank/DDBJ databases">
        <title>Ouciella asimina sp. nov., isolated from the surface seawater in the hydrothermal field of Okinawa Trough.</title>
        <authorList>
            <person name="Shuang W."/>
        </authorList>
    </citation>
    <scope>NUCLEOTIDE SEQUENCE</scope>
    <source>
        <strain evidence="1">LXI357</strain>
    </source>
</reference>
<dbReference type="Gene3D" id="1.20.58.320">
    <property type="entry name" value="TPR-like"/>
    <property type="match status" value="1"/>
</dbReference>
<dbReference type="AlphaFoldDB" id="A0A8T4IB41"/>
<dbReference type="InterPro" id="IPR010323">
    <property type="entry name" value="DUF924"/>
</dbReference>